<feature type="compositionally biased region" description="Basic and acidic residues" evidence="2">
    <location>
        <begin position="47"/>
        <end position="58"/>
    </location>
</feature>
<gene>
    <name evidence="3" type="ORF">CDAUBV1_LOCUS3240</name>
</gene>
<accession>A0AAV2T459</accession>
<comment type="subcellular location">
    <subcellularLocation>
        <location evidence="1">Lysosome</location>
    </subcellularLocation>
</comment>
<feature type="region of interest" description="Disordered" evidence="2">
    <location>
        <begin position="164"/>
        <end position="195"/>
    </location>
</feature>
<evidence type="ECO:0000313" key="3">
    <source>
        <dbReference type="EMBL" id="CAL5131051.1"/>
    </source>
</evidence>
<protein>
    <recommendedName>
        <fullName evidence="1">GATOR complex protein NPRL3</fullName>
    </recommendedName>
    <alternativeName>
        <fullName evidence="1">Nitrogen permease regulator 3-like protein</fullName>
    </alternativeName>
</protein>
<dbReference type="AlphaFoldDB" id="A0AAV2T459"/>
<evidence type="ECO:0000313" key="4">
    <source>
        <dbReference type="Proteomes" id="UP001497525"/>
    </source>
</evidence>
<dbReference type="GO" id="GO:1904262">
    <property type="term" value="P:negative regulation of TORC1 signaling"/>
    <property type="evidence" value="ECO:0007669"/>
    <property type="project" value="TreeGrafter"/>
</dbReference>
<dbReference type="GO" id="GO:0005764">
    <property type="term" value="C:lysosome"/>
    <property type="evidence" value="ECO:0007669"/>
    <property type="project" value="UniProtKB-SubCell"/>
</dbReference>
<feature type="compositionally biased region" description="Basic and acidic residues" evidence="2">
    <location>
        <begin position="328"/>
        <end position="337"/>
    </location>
</feature>
<comment type="caution">
    <text evidence="3">The sequence shown here is derived from an EMBL/GenBank/DDBJ whole genome shotgun (WGS) entry which is preliminary data.</text>
</comment>
<name>A0AAV2T459_CALDB</name>
<evidence type="ECO:0000256" key="1">
    <source>
        <dbReference type="RuleBase" id="RU368069"/>
    </source>
</evidence>
<dbReference type="GO" id="GO:0034198">
    <property type="term" value="P:cellular response to amino acid starvation"/>
    <property type="evidence" value="ECO:0007669"/>
    <property type="project" value="UniProtKB-UniRule"/>
</dbReference>
<dbReference type="GO" id="GO:1990130">
    <property type="term" value="C:GATOR1 complex"/>
    <property type="evidence" value="ECO:0007669"/>
    <property type="project" value="UniProtKB-UniRule"/>
</dbReference>
<keyword evidence="1" id="KW-0732">Signal</keyword>
<dbReference type="Proteomes" id="UP001497525">
    <property type="component" value="Unassembled WGS sequence"/>
</dbReference>
<keyword evidence="1" id="KW-0458">Lysosome</keyword>
<proteinExistence type="inferred from homology"/>
<organism evidence="3 4">
    <name type="scientific">Calicophoron daubneyi</name>
    <name type="common">Rumen fluke</name>
    <name type="synonym">Paramphistomum daubneyi</name>
    <dbReference type="NCBI Taxonomy" id="300641"/>
    <lineage>
        <taxon>Eukaryota</taxon>
        <taxon>Metazoa</taxon>
        <taxon>Spiralia</taxon>
        <taxon>Lophotrochozoa</taxon>
        <taxon>Platyhelminthes</taxon>
        <taxon>Trematoda</taxon>
        <taxon>Digenea</taxon>
        <taxon>Plagiorchiida</taxon>
        <taxon>Pronocephalata</taxon>
        <taxon>Paramphistomoidea</taxon>
        <taxon>Paramphistomidae</taxon>
        <taxon>Calicophoron</taxon>
    </lineage>
</organism>
<comment type="similarity">
    <text evidence="1">Belongs to the NPR3 family.</text>
</comment>
<feature type="region of interest" description="Disordered" evidence="2">
    <location>
        <begin position="318"/>
        <end position="337"/>
    </location>
</feature>
<dbReference type="PANTHER" id="PTHR13153:SF5">
    <property type="entry name" value="GATOR COMPLEX PROTEIN NPRL3"/>
    <property type="match status" value="1"/>
</dbReference>
<dbReference type="InterPro" id="IPR005365">
    <property type="entry name" value="Npr3"/>
</dbReference>
<feature type="compositionally biased region" description="Basic and acidic residues" evidence="2">
    <location>
        <begin position="69"/>
        <end position="78"/>
    </location>
</feature>
<dbReference type="GO" id="GO:0038202">
    <property type="term" value="P:TORC1 signaling"/>
    <property type="evidence" value="ECO:0007669"/>
    <property type="project" value="TreeGrafter"/>
</dbReference>
<reference evidence="3" key="1">
    <citation type="submission" date="2024-06" db="EMBL/GenBank/DDBJ databases">
        <authorList>
            <person name="Liu X."/>
            <person name="Lenzi L."/>
            <person name="Haldenby T S."/>
            <person name="Uol C."/>
        </authorList>
    </citation>
    <scope>NUCLEOTIDE SEQUENCE</scope>
</reference>
<comment type="function">
    <text evidence="1">As a component of the GATOR1 complex functions as an inhibitor of the amino acid-sensing branch of the TORC1 pathway.</text>
</comment>
<sequence length="845" mass="92638">MTTSNSSLVFWCEKDLFPNGIYLTASGSGGDRLLFWQPAPHILRDTSAEKKGVPESYRKVSGAQEDSCETQKKEHSPLEADNSDGCSRLADETESGPNVFSLNLISDRPPYCEDALTGRLSLSAFGNPYSSATDRLGGVACTGTPANISSGPVNISTSVPSGAASAIASSAPPGSADSISVTAPEGNTERNDGGLSNIEGFPAELVLSLLHQQTHKLQRKIYVKIDDRIFVGAAFNLMPSSNEIGDIGTDPKTDNHSLISFAVFFAMEASVPPSVLSHYTELARLVGAQIRRAELVFNYLSEQRHLIASVVDQTSPGISFGENTATSDRTDPRSGRIEQDFPVTTKTYQMGKPPQRATFAGAHSDNLCAPGGPEHTVLHPCSAKPSNQHEVSDKNSPSCTRPKIETLQDKLVRISSLCRELRDVIDSVYLTGHVSVQINQVYPVFFSLPHKAYCLLREPSDPTPAIRPTAVWRAMDKIRPYHALLLIPRKEDLLKHYLPPDINATMIDFVNDLSPTISLTTLFGRVRSELHCMSLALWLIYRGHALIVYPIVANNTYVLTPHSAAWFGSHLIAQFARMFPTLNLAEVLSSFSTGLTLKDHLKPEIYGNAVANNSVSKPPIVINGQVIAANQLDDVDSSWDSLPYNTKVDLIAWLLRRRLIVQVHLFVFSVFPIVDMESKSKDESVRPRFGNTLYDLLKRSTVDVAALKSGTNGSASDEAPPDKISLDPDALETQVTLPVEQTEVIFPQLPEDLNTELQNAFPQAVRQRCIQSILTHPGSTQDLSLLRLFIHILPHLPAHLEELMFSCSTNRETLIECVERFTPLLLTARLPDSVTACFAGIDWPD</sequence>
<feature type="compositionally biased region" description="Polar residues" evidence="2">
    <location>
        <begin position="318"/>
        <end position="327"/>
    </location>
</feature>
<feature type="compositionally biased region" description="Low complexity" evidence="2">
    <location>
        <begin position="164"/>
        <end position="180"/>
    </location>
</feature>
<dbReference type="EMBL" id="CAXLJL010000079">
    <property type="protein sequence ID" value="CAL5131051.1"/>
    <property type="molecule type" value="Genomic_DNA"/>
</dbReference>
<dbReference type="GO" id="GO:0010508">
    <property type="term" value="P:positive regulation of autophagy"/>
    <property type="evidence" value="ECO:0007669"/>
    <property type="project" value="TreeGrafter"/>
</dbReference>
<dbReference type="Pfam" id="PF03666">
    <property type="entry name" value="NPR3"/>
    <property type="match status" value="1"/>
</dbReference>
<dbReference type="PANTHER" id="PTHR13153">
    <property type="entry name" value="CGTHBA PROTEIN -14 GENE PROTEIN"/>
    <property type="match status" value="1"/>
</dbReference>
<evidence type="ECO:0000256" key="2">
    <source>
        <dbReference type="SAM" id="MobiDB-lite"/>
    </source>
</evidence>
<feature type="region of interest" description="Disordered" evidence="2">
    <location>
        <begin position="47"/>
        <end position="92"/>
    </location>
</feature>